<keyword evidence="9" id="KW-1185">Reference proteome</keyword>
<keyword evidence="4" id="KW-0238">DNA-binding</keyword>
<keyword evidence="3 5" id="KW-0862">Zinc</keyword>
<dbReference type="SMART" id="SM00356">
    <property type="entry name" value="ZnF_C3H1"/>
    <property type="match status" value="5"/>
</dbReference>
<dbReference type="GO" id="GO:0003729">
    <property type="term" value="F:mRNA binding"/>
    <property type="evidence" value="ECO:0007669"/>
    <property type="project" value="UniProtKB-ARBA"/>
</dbReference>
<feature type="region of interest" description="Disordered" evidence="6">
    <location>
        <begin position="110"/>
        <end position="174"/>
    </location>
</feature>
<evidence type="ECO:0000313" key="9">
    <source>
        <dbReference type="Proteomes" id="UP000596660"/>
    </source>
</evidence>
<feature type="region of interest" description="Disordered" evidence="6">
    <location>
        <begin position="281"/>
        <end position="309"/>
    </location>
</feature>
<keyword evidence="1 5" id="KW-0479">Metal-binding</keyword>
<dbReference type="Gene3D" id="2.30.30.1190">
    <property type="match status" value="1"/>
</dbReference>
<evidence type="ECO:0000256" key="1">
    <source>
        <dbReference type="ARBA" id="ARBA00022723"/>
    </source>
</evidence>
<feature type="zinc finger region" description="C3H1-type" evidence="5">
    <location>
        <begin position="566"/>
        <end position="594"/>
    </location>
</feature>
<dbReference type="AlphaFoldDB" id="A0A803KQG0"/>
<feature type="compositionally biased region" description="Low complexity" evidence="6">
    <location>
        <begin position="29"/>
        <end position="40"/>
    </location>
</feature>
<sequence>MELGLESSSSSSSSTTCPLGLSLTNQQNSTISSAESPSSSFDRHQSSDSINDRLVSLSIDAVAAVNGGEDGDPKAERENNEEENGEIEIVRSNDLKGRNSSEDVIAVIEATDNGDRTEEIGNNEEECREEKREIENVNMSELSGRSSSNSFAADNNGGEDVDRPEALENRKLGVEEKQGIENVSKIEGSEEVVTCRISSDRIQTEIEASNNGGEDGDHTVVIENHEVESRKEKGEIENVSKIEGSEKELACRISSDGFQSEFEEGDNGDEDGDGTVVMENHGVESGEEKGEIENVSRNEGSEKVLSRRNSNKFPVRPEAEDCTFYVRTGTCKFGMNCKFNHPPNNRRFQGVKVRAKEERVASTIHKVKEKDESVDNEQIDCKYFDRPGGCKFGKACKFNHSRKTNPTSKLNFMGLPIRLGEKECPFYMRNGSCKFGANCRFNHPDPTSARGPDASPKYSNGGSIFAPNASHLTLAPWSPPTTLNENPPYIPLMFSPTQGVPSQSEWNAYQLSQSCPFCFPPSMHVNIDKAPVYPPERSIHIPPTFAMNSQLLKRPEEMLGEEFPERPGQPECSYFLRNGDCKYRSACKFHHPKSVMAQSPSCLLSDLGLPLRPGENVCSYYSRYGICKYGPACKYDHPINYAHSSELTVSAVDQTPVLGDSVIKNQAMAAES</sequence>
<dbReference type="InterPro" id="IPR050974">
    <property type="entry name" value="Plant_ZF_CCCH"/>
</dbReference>
<dbReference type="EnsemblPlants" id="AUR62001266-RA">
    <property type="protein sequence ID" value="AUR62001266-RA:cds"/>
    <property type="gene ID" value="AUR62001266"/>
</dbReference>
<feature type="domain" description="C3H1-type" evidence="7">
    <location>
        <begin position="566"/>
        <end position="594"/>
    </location>
</feature>
<organism evidence="8 9">
    <name type="scientific">Chenopodium quinoa</name>
    <name type="common">Quinoa</name>
    <dbReference type="NCBI Taxonomy" id="63459"/>
    <lineage>
        <taxon>Eukaryota</taxon>
        <taxon>Viridiplantae</taxon>
        <taxon>Streptophyta</taxon>
        <taxon>Embryophyta</taxon>
        <taxon>Tracheophyta</taxon>
        <taxon>Spermatophyta</taxon>
        <taxon>Magnoliopsida</taxon>
        <taxon>eudicotyledons</taxon>
        <taxon>Gunneridae</taxon>
        <taxon>Pentapetalae</taxon>
        <taxon>Caryophyllales</taxon>
        <taxon>Chenopodiaceae</taxon>
        <taxon>Chenopodioideae</taxon>
        <taxon>Atripliceae</taxon>
        <taxon>Chenopodium</taxon>
    </lineage>
</organism>
<feature type="zinc finger region" description="C3H1-type" evidence="5">
    <location>
        <begin position="316"/>
        <end position="344"/>
    </location>
</feature>
<evidence type="ECO:0000256" key="4">
    <source>
        <dbReference type="ARBA" id="ARBA00023125"/>
    </source>
</evidence>
<feature type="zinc finger region" description="C3H1-type" evidence="5">
    <location>
        <begin position="418"/>
        <end position="446"/>
    </location>
</feature>
<reference evidence="8" key="2">
    <citation type="submission" date="2021-03" db="UniProtKB">
        <authorList>
            <consortium name="EnsemblPlants"/>
        </authorList>
    </citation>
    <scope>IDENTIFICATION</scope>
</reference>
<dbReference type="PROSITE" id="PS50103">
    <property type="entry name" value="ZF_C3H1"/>
    <property type="match status" value="5"/>
</dbReference>
<evidence type="ECO:0000313" key="8">
    <source>
        <dbReference type="EnsemblPlants" id="AUR62001266-RA:cds"/>
    </source>
</evidence>
<proteinExistence type="predicted"/>
<feature type="compositionally biased region" description="Basic and acidic residues" evidence="6">
    <location>
        <begin position="281"/>
        <end position="305"/>
    </location>
</feature>
<feature type="domain" description="C3H1-type" evidence="7">
    <location>
        <begin position="418"/>
        <end position="446"/>
    </location>
</feature>
<dbReference type="Pfam" id="PF00642">
    <property type="entry name" value="zf-CCCH"/>
    <property type="match status" value="5"/>
</dbReference>
<evidence type="ECO:0000259" key="7">
    <source>
        <dbReference type="PROSITE" id="PS50103"/>
    </source>
</evidence>
<feature type="compositionally biased region" description="Basic and acidic residues" evidence="6">
    <location>
        <begin position="88"/>
        <end position="98"/>
    </location>
</feature>
<dbReference type="GO" id="GO:0003677">
    <property type="term" value="F:DNA binding"/>
    <property type="evidence" value="ECO:0007669"/>
    <property type="project" value="UniProtKB-KW"/>
</dbReference>
<feature type="zinc finger region" description="C3H1-type" evidence="5">
    <location>
        <begin position="375"/>
        <end position="403"/>
    </location>
</feature>
<evidence type="ECO:0000256" key="6">
    <source>
        <dbReference type="SAM" id="MobiDB-lite"/>
    </source>
</evidence>
<evidence type="ECO:0000256" key="2">
    <source>
        <dbReference type="ARBA" id="ARBA00022771"/>
    </source>
</evidence>
<protein>
    <recommendedName>
        <fullName evidence="7">C3H1-type domain-containing protein</fullName>
    </recommendedName>
</protein>
<name>A0A803KQG0_CHEQI</name>
<reference evidence="8" key="1">
    <citation type="journal article" date="2017" name="Nature">
        <title>The genome of Chenopodium quinoa.</title>
        <authorList>
            <person name="Jarvis D.E."/>
            <person name="Ho Y.S."/>
            <person name="Lightfoot D.J."/>
            <person name="Schmoeckel S.M."/>
            <person name="Li B."/>
            <person name="Borm T.J.A."/>
            <person name="Ohyanagi H."/>
            <person name="Mineta K."/>
            <person name="Michell C.T."/>
            <person name="Saber N."/>
            <person name="Kharbatia N.M."/>
            <person name="Rupper R.R."/>
            <person name="Sharp A.R."/>
            <person name="Dally N."/>
            <person name="Boughton B.A."/>
            <person name="Woo Y.H."/>
            <person name="Gao G."/>
            <person name="Schijlen E.G.W.M."/>
            <person name="Guo X."/>
            <person name="Momin A.A."/>
            <person name="Negrao S."/>
            <person name="Al-Babili S."/>
            <person name="Gehring C."/>
            <person name="Roessner U."/>
            <person name="Jung C."/>
            <person name="Murphy K."/>
            <person name="Arold S.T."/>
            <person name="Gojobori T."/>
            <person name="van der Linden C.G."/>
            <person name="van Loo E.N."/>
            <person name="Jellen E.N."/>
            <person name="Maughan P.J."/>
            <person name="Tester M."/>
        </authorList>
    </citation>
    <scope>NUCLEOTIDE SEQUENCE [LARGE SCALE GENOMIC DNA]</scope>
    <source>
        <strain evidence="8">cv. PI 614886</strain>
    </source>
</reference>
<dbReference type="InterPro" id="IPR000571">
    <property type="entry name" value="Znf_CCCH"/>
</dbReference>
<feature type="domain" description="C3H1-type" evidence="7">
    <location>
        <begin position="612"/>
        <end position="640"/>
    </location>
</feature>
<evidence type="ECO:0000256" key="5">
    <source>
        <dbReference type="PROSITE-ProRule" id="PRU00723"/>
    </source>
</evidence>
<dbReference type="PANTHER" id="PTHR12506:SF20">
    <property type="entry name" value="ZINC FINGER CCCH DOMAIN-CONTAINING PROTEIN 67"/>
    <property type="match status" value="1"/>
</dbReference>
<feature type="region of interest" description="Disordered" evidence="6">
    <location>
        <begin position="1"/>
        <end position="98"/>
    </location>
</feature>
<dbReference type="Gramene" id="AUR62001266-RA">
    <property type="protein sequence ID" value="AUR62001266-RA:cds"/>
    <property type="gene ID" value="AUR62001266"/>
</dbReference>
<keyword evidence="2 5" id="KW-0863">Zinc-finger</keyword>
<dbReference type="SUPFAM" id="SSF90229">
    <property type="entry name" value="CCCH zinc finger"/>
    <property type="match status" value="3"/>
</dbReference>
<feature type="compositionally biased region" description="Polar residues" evidence="6">
    <location>
        <begin position="137"/>
        <end position="153"/>
    </location>
</feature>
<accession>A0A803KQG0</accession>
<dbReference type="InterPro" id="IPR036855">
    <property type="entry name" value="Znf_CCCH_sf"/>
</dbReference>
<dbReference type="PANTHER" id="PTHR12506">
    <property type="entry name" value="PROTEIN PHOSPHATASE RELATED"/>
    <property type="match status" value="1"/>
</dbReference>
<feature type="compositionally biased region" description="Basic and acidic residues" evidence="6">
    <location>
        <begin position="160"/>
        <end position="174"/>
    </location>
</feature>
<feature type="domain" description="C3H1-type" evidence="7">
    <location>
        <begin position="375"/>
        <end position="403"/>
    </location>
</feature>
<dbReference type="Gene3D" id="4.10.1000.10">
    <property type="entry name" value="Zinc finger, CCCH-type"/>
    <property type="match status" value="2"/>
</dbReference>
<feature type="domain" description="C3H1-type" evidence="7">
    <location>
        <begin position="316"/>
        <end position="344"/>
    </location>
</feature>
<evidence type="ECO:0000256" key="3">
    <source>
        <dbReference type="ARBA" id="ARBA00022833"/>
    </source>
</evidence>
<dbReference type="GO" id="GO:0008270">
    <property type="term" value="F:zinc ion binding"/>
    <property type="evidence" value="ECO:0007669"/>
    <property type="project" value="UniProtKB-KW"/>
</dbReference>
<dbReference type="Proteomes" id="UP000596660">
    <property type="component" value="Unplaced"/>
</dbReference>
<feature type="zinc finger region" description="C3H1-type" evidence="5">
    <location>
        <begin position="612"/>
        <end position="640"/>
    </location>
</feature>